<dbReference type="KEGG" id="amaq:GO499_05355"/>
<reference evidence="2 3" key="1">
    <citation type="submission" date="2019-12" db="EMBL/GenBank/DDBJ databases">
        <title>Complete genome sequence of Algicella marina strain 9Alg 56(T) isolated from the red alga Tichocarpus crinitus.</title>
        <authorList>
            <person name="Kim S.-G."/>
            <person name="Nedashkovskaya O.I."/>
        </authorList>
    </citation>
    <scope>NUCLEOTIDE SEQUENCE [LARGE SCALE GENOMIC DNA]</scope>
    <source>
        <strain evidence="2 3">9Alg 56</strain>
    </source>
</reference>
<feature type="region of interest" description="Disordered" evidence="1">
    <location>
        <begin position="1"/>
        <end position="21"/>
    </location>
</feature>
<protein>
    <recommendedName>
        <fullName evidence="4">DUF3971 domain-containing protein</fullName>
    </recommendedName>
</protein>
<evidence type="ECO:0000313" key="3">
    <source>
        <dbReference type="Proteomes" id="UP000464495"/>
    </source>
</evidence>
<dbReference type="RefSeq" id="WP_161861226.1">
    <property type="nucleotide sequence ID" value="NZ_CP046620.1"/>
</dbReference>
<proteinExistence type="predicted"/>
<name>A0A6P1SY29_9RHOB</name>
<evidence type="ECO:0000256" key="1">
    <source>
        <dbReference type="SAM" id="MobiDB-lite"/>
    </source>
</evidence>
<dbReference type="Proteomes" id="UP000464495">
    <property type="component" value="Chromosome"/>
</dbReference>
<dbReference type="AlphaFoldDB" id="A0A6P1SY29"/>
<evidence type="ECO:0000313" key="2">
    <source>
        <dbReference type="EMBL" id="QHQ34657.1"/>
    </source>
</evidence>
<dbReference type="EMBL" id="CP046620">
    <property type="protein sequence ID" value="QHQ34657.1"/>
    <property type="molecule type" value="Genomic_DNA"/>
</dbReference>
<gene>
    <name evidence="2" type="ORF">GO499_05355</name>
</gene>
<accession>A0A6P1SY29</accession>
<evidence type="ECO:0008006" key="4">
    <source>
        <dbReference type="Google" id="ProtNLM"/>
    </source>
</evidence>
<organism evidence="2 3">
    <name type="scientific">Algicella marina</name>
    <dbReference type="NCBI Taxonomy" id="2683284"/>
    <lineage>
        <taxon>Bacteria</taxon>
        <taxon>Pseudomonadati</taxon>
        <taxon>Pseudomonadota</taxon>
        <taxon>Alphaproteobacteria</taxon>
        <taxon>Rhodobacterales</taxon>
        <taxon>Paracoccaceae</taxon>
        <taxon>Algicella</taxon>
    </lineage>
</organism>
<keyword evidence="3" id="KW-1185">Reference proteome</keyword>
<sequence>MKQLWRFPADEPAPPPKRRRRRKLPLGPALWQFFLRESCSVLAKGLSLVLYLALLFVLAADGEEIWLPELQARLGNRTAEAREGGGEAPEISIGGIGLSYGAEQGAAGVTLNDVEVSQGEMVVHFPKVKTSLGVAAGLQGQLRPKDVRVEGGALRFRRSTEGFAVAAGSDAESFTPLVTGGGVGSGLDVAGLLKVLGMVSGRPMLSELDTVALQDITIALTDQRNGASWATEDARADISRDGNLLRASLRARFGADTEEPMDVAVQMSAPADGEGVSGVRVELENARPADLATQFRALDWMTLLDARATGHLALEFNADGTVAALTGTLSLGAGQVVPPGGGAIGFDGAKGYFSYDPAGDRITVDSLEVATAFGTLTANGSVYLDRGADGAVTVLTAQMQVGDLRLQAPDLPVPLDLGNGTVMARVFVDPFRIEVGRAQFSEGLAALTASGRVRRRDGAWDIALDADVAEVAKARVLEMWPAELRPGVRRWLSNHVRAGLLQNVSAHVRGSGDAPDIAVGFDFADAEVSILHTMPPVTGGAGHIQIAGDRLDLTLTAGRTSGGAASPGAKQIDLAGSRFVIPDFREEPVRGQAELTGRGEIGALLALIDHRPLGILERLGWDADMADGTAEVTARLELPLIQDLLIEDVLYNADAMMTGVRSDALVPGREVASEALALSVTPERAEVSGPIRLSGVPMNIAYRRDLNGNPGGQARVTGDIAVTRPNLAGLGINLPQGSLGGEGRATFTLDLAANAAPAYSVAADLNGATLAVPALGWRKGAGRSAHVNLSGRLGDSPTVESLEFSGPDLAASGVLTLTDDGVAEARFSRLAVGGWLDAPTVWRPGAGGDVVDVAGGTLDLRHLPEFGRGGGSGGQGDDVGLKLTLSPDTVRVTDSIALRGFRGKLTGEDGGRGRFSARINGGTEVTGVVRDGGTIYLQARDGGQALADAGFIDNVRGGTLRVSLEPLAGGVYDGRFSLQEARAVDAPVLANLLAVSNLFGMVDRLAGEGIGFNDAQGWFTLSKDYLTVTRARAVGASLGVTLSGSYEMGRDALNMEGVVTPMYALNSLPARIPLLGKLLGGGRDGEGLLGASFRLTGTAAEPDVAVNPLSLLTPGAARELFMTRPALRPAESPLR</sequence>